<dbReference type="InterPro" id="IPR002110">
    <property type="entry name" value="Ankyrin_rpt"/>
</dbReference>
<evidence type="ECO:0000256" key="1">
    <source>
        <dbReference type="ARBA" id="ARBA00022737"/>
    </source>
</evidence>
<keyword evidence="2 3" id="KW-0040">ANK repeat</keyword>
<feature type="coiled-coil region" evidence="4">
    <location>
        <begin position="83"/>
        <end position="148"/>
    </location>
</feature>
<evidence type="ECO:0000313" key="6">
    <source>
        <dbReference type="EMBL" id="CAC5367262.1"/>
    </source>
</evidence>
<evidence type="ECO:0000256" key="5">
    <source>
        <dbReference type="SAM" id="MobiDB-lite"/>
    </source>
</evidence>
<protein>
    <submittedName>
        <fullName evidence="6">IQ motif and ankyrin repeat domain-containing protein LOC642574 homolog</fullName>
    </submittedName>
</protein>
<dbReference type="AlphaFoldDB" id="A0A6J8AG17"/>
<accession>A0A6J8AG17</accession>
<dbReference type="PANTHER" id="PTHR24171">
    <property type="entry name" value="ANKYRIN REPEAT DOMAIN-CONTAINING PROTEIN 39-RELATED"/>
    <property type="match status" value="1"/>
</dbReference>
<feature type="compositionally biased region" description="Basic and acidic residues" evidence="5">
    <location>
        <begin position="58"/>
        <end position="71"/>
    </location>
</feature>
<dbReference type="SUPFAM" id="SSF48403">
    <property type="entry name" value="Ankyrin repeat"/>
    <property type="match status" value="1"/>
</dbReference>
<dbReference type="Gene3D" id="3.40.50.300">
    <property type="entry name" value="P-loop containing nucleotide triphosphate hydrolases"/>
    <property type="match status" value="1"/>
</dbReference>
<proteinExistence type="predicted"/>
<dbReference type="PANTHER" id="PTHR24171:SF9">
    <property type="entry name" value="ANKYRIN REPEAT DOMAIN-CONTAINING PROTEIN 39"/>
    <property type="match status" value="1"/>
</dbReference>
<reference evidence="6 7" key="1">
    <citation type="submission" date="2020-06" db="EMBL/GenBank/DDBJ databases">
        <authorList>
            <person name="Li R."/>
            <person name="Bekaert M."/>
        </authorList>
    </citation>
    <scope>NUCLEOTIDE SEQUENCE [LARGE SCALE GENOMIC DNA]</scope>
    <source>
        <strain evidence="7">wild</strain>
    </source>
</reference>
<dbReference type="InterPro" id="IPR027417">
    <property type="entry name" value="P-loop_NTPase"/>
</dbReference>
<keyword evidence="4" id="KW-0175">Coiled coil</keyword>
<evidence type="ECO:0000256" key="2">
    <source>
        <dbReference type="ARBA" id="ARBA00023043"/>
    </source>
</evidence>
<dbReference type="Pfam" id="PF12796">
    <property type="entry name" value="Ank_2"/>
    <property type="match status" value="1"/>
</dbReference>
<evidence type="ECO:0000256" key="4">
    <source>
        <dbReference type="SAM" id="Coils"/>
    </source>
</evidence>
<evidence type="ECO:0000313" key="7">
    <source>
        <dbReference type="Proteomes" id="UP000507470"/>
    </source>
</evidence>
<organism evidence="6 7">
    <name type="scientific">Mytilus coruscus</name>
    <name type="common">Sea mussel</name>
    <dbReference type="NCBI Taxonomy" id="42192"/>
    <lineage>
        <taxon>Eukaryota</taxon>
        <taxon>Metazoa</taxon>
        <taxon>Spiralia</taxon>
        <taxon>Lophotrochozoa</taxon>
        <taxon>Mollusca</taxon>
        <taxon>Bivalvia</taxon>
        <taxon>Autobranchia</taxon>
        <taxon>Pteriomorphia</taxon>
        <taxon>Mytilida</taxon>
        <taxon>Mytiloidea</taxon>
        <taxon>Mytilidae</taxon>
        <taxon>Mytilinae</taxon>
        <taxon>Mytilus</taxon>
    </lineage>
</organism>
<keyword evidence="1" id="KW-0677">Repeat</keyword>
<dbReference type="PROSITE" id="PS50088">
    <property type="entry name" value="ANK_REPEAT"/>
    <property type="match status" value="2"/>
</dbReference>
<feature type="region of interest" description="Disordered" evidence="5">
    <location>
        <begin position="387"/>
        <end position="411"/>
    </location>
</feature>
<dbReference type="EMBL" id="CACVKT020001357">
    <property type="protein sequence ID" value="CAC5367262.1"/>
    <property type="molecule type" value="Genomic_DNA"/>
</dbReference>
<dbReference type="OrthoDB" id="426293at2759"/>
<feature type="compositionally biased region" description="Low complexity" evidence="5">
    <location>
        <begin position="8"/>
        <end position="18"/>
    </location>
</feature>
<feature type="coiled-coil region" evidence="4">
    <location>
        <begin position="284"/>
        <end position="311"/>
    </location>
</feature>
<dbReference type="InterPro" id="IPR036770">
    <property type="entry name" value="Ankyrin_rpt-contain_sf"/>
</dbReference>
<feature type="compositionally biased region" description="Low complexity" evidence="5">
    <location>
        <begin position="36"/>
        <end position="53"/>
    </location>
</feature>
<evidence type="ECO:0000256" key="3">
    <source>
        <dbReference type="PROSITE-ProRule" id="PRU00023"/>
    </source>
</evidence>
<keyword evidence="7" id="KW-1185">Reference proteome</keyword>
<feature type="compositionally biased region" description="Basic and acidic residues" evidence="5">
    <location>
        <begin position="387"/>
        <end position="402"/>
    </location>
</feature>
<dbReference type="Gene3D" id="1.25.40.20">
    <property type="entry name" value="Ankyrin repeat-containing domain"/>
    <property type="match status" value="1"/>
</dbReference>
<dbReference type="Proteomes" id="UP000507470">
    <property type="component" value="Unassembled WGS sequence"/>
</dbReference>
<feature type="region of interest" description="Disordered" evidence="5">
    <location>
        <begin position="1"/>
        <end position="71"/>
    </location>
</feature>
<sequence length="581" mass="66218">MPPKKPPVTKAPARAPVKSTPAKGTPAKVTPGKKVSGAPATGAKKPGAAPSKGNVPAKPKEKVWTKQDDSARTIQTKYRQFRAKKILEKKKKEKMDYEELMNKLEHEAFLKLVQMEQEQAEKDRKKEEEERRRRAEEIKRKKRMLEAAFDGDNEEILQILKEVKELDDKNNIGNDVIGKNLRDRHLLAMVECEDANENTPISEAANGGNADTIKLLLDRGANPNTQGQFKRTPLYRAAFAGHLEACQMLLQNGADPRIYASDGQNPEQVASLAAVIQLLKEWDISQTEVLLEKLETEKEKRLEEVKQRRAAEESILEKQVEITQQEYDVMQKQLNHAYCELEKRISEHDNAVAEGFNRPEILVQAIQDAETEVEILKMNTEKSRDKLSQAKLKLREQQKGGDDGEDPDDLPGLKVLVKELDDVLFRDVGNKIKDSGKWPLIIDRTGQAATFLRYRDTNCVNALSPKQMEDDKVRLSLLGAVRFGKPFILDMMEVDMFDTVSDRFDNILKGLMGMIMDKSIMQEENYLKIVKESDGPDYQKNKFNDYRTSSFKFFIITKNPYPPDNLMDNTYPIRIYVPTAR</sequence>
<dbReference type="SMART" id="SM00248">
    <property type="entry name" value="ANK"/>
    <property type="match status" value="2"/>
</dbReference>
<feature type="repeat" description="ANK" evidence="3">
    <location>
        <begin position="196"/>
        <end position="228"/>
    </location>
</feature>
<gene>
    <name evidence="6" type="ORF">MCOR_7245</name>
</gene>
<feature type="repeat" description="ANK" evidence="3">
    <location>
        <begin position="229"/>
        <end position="261"/>
    </location>
</feature>
<name>A0A6J8AG17_MYTCO</name>
<dbReference type="PROSITE" id="PS50297">
    <property type="entry name" value="ANK_REP_REGION"/>
    <property type="match status" value="2"/>
</dbReference>